<dbReference type="STRING" id="1945521.A1232T_01613"/>
<dbReference type="Gene3D" id="3.30.1330.40">
    <property type="entry name" value="RutC-like"/>
    <property type="match status" value="1"/>
</dbReference>
<keyword evidence="3" id="KW-0732">Signal</keyword>
<dbReference type="EMBL" id="FUGE01000157">
    <property type="protein sequence ID" value="SJM72206.1"/>
    <property type="molecule type" value="Genomic_DNA"/>
</dbReference>
<evidence type="ECO:0000256" key="3">
    <source>
        <dbReference type="SAM" id="SignalP"/>
    </source>
</evidence>
<evidence type="ECO:0000256" key="1">
    <source>
        <dbReference type="ARBA" id="ARBA00010552"/>
    </source>
</evidence>
<dbReference type="InterPro" id="IPR035959">
    <property type="entry name" value="RutC-like_sf"/>
</dbReference>
<feature type="region of interest" description="Disordered" evidence="2">
    <location>
        <begin position="23"/>
        <end position="47"/>
    </location>
</feature>
<dbReference type="FunFam" id="3.30.1330.40:FF:000001">
    <property type="entry name" value="L-PSP family endoribonuclease"/>
    <property type="match status" value="1"/>
</dbReference>
<feature type="chain" id="PRO_5012481302" evidence="3">
    <location>
        <begin position="25"/>
        <end position="171"/>
    </location>
</feature>
<proteinExistence type="inferred from homology"/>
<dbReference type="AlphaFoldDB" id="A0A1R4GVC1"/>
<dbReference type="CDD" id="cd00448">
    <property type="entry name" value="YjgF_YER057c_UK114_family"/>
    <property type="match status" value="1"/>
</dbReference>
<evidence type="ECO:0000313" key="5">
    <source>
        <dbReference type="Proteomes" id="UP000188357"/>
    </source>
</evidence>
<dbReference type="Pfam" id="PF01042">
    <property type="entry name" value="Ribonuc_L-PSP"/>
    <property type="match status" value="1"/>
</dbReference>
<keyword evidence="5" id="KW-1185">Reference proteome</keyword>
<dbReference type="GO" id="GO:0005829">
    <property type="term" value="C:cytosol"/>
    <property type="evidence" value="ECO:0007669"/>
    <property type="project" value="TreeGrafter"/>
</dbReference>
<dbReference type="InterPro" id="IPR006175">
    <property type="entry name" value="YjgF/YER057c/UK114"/>
</dbReference>
<evidence type="ECO:0000313" key="4">
    <source>
        <dbReference type="EMBL" id="SJM72206.1"/>
    </source>
</evidence>
<protein>
    <submittedName>
        <fullName evidence="4">Enamine/imine deaminase</fullName>
        <ecNumber evidence="4">3.5.4.-</ecNumber>
    </submittedName>
</protein>
<dbReference type="RefSeq" id="WP_077451337.1">
    <property type="nucleotide sequence ID" value="NZ_FUGE01000157.1"/>
</dbReference>
<gene>
    <name evidence="4" type="primary">yabJ_2</name>
    <name evidence="4" type="ORF">A1232T_01613</name>
</gene>
<sequence>MKLPIIAGSLILSMGLMGASVAQAEQGTDQKPQQAEQSKQASTSAMATHSKTTPIFYGTDGELPFSKAVRAGNTLYLSGELGMKDGKVVEGGVRKETEQALDNINKTLMSYGYQSSDLVKCMVMLTDMKDFAEFNKGYQAKLAKPYPVRSAFAVADLALGAKVEIECMAVK</sequence>
<reference evidence="4 5" key="1">
    <citation type="submission" date="2017-02" db="EMBL/GenBank/DDBJ databases">
        <authorList>
            <person name="Peterson S.W."/>
        </authorList>
    </citation>
    <scope>NUCLEOTIDE SEQUENCE [LARGE SCALE GENOMIC DNA]</scope>
    <source>
        <strain evidence="4">Psychrobacter_piechaudii</strain>
    </source>
</reference>
<feature type="signal peptide" evidence="3">
    <location>
        <begin position="1"/>
        <end position="24"/>
    </location>
</feature>
<dbReference type="Proteomes" id="UP000188357">
    <property type="component" value="Unassembled WGS sequence"/>
</dbReference>
<dbReference type="SUPFAM" id="SSF55298">
    <property type="entry name" value="YjgF-like"/>
    <property type="match status" value="1"/>
</dbReference>
<dbReference type="PANTHER" id="PTHR11803">
    <property type="entry name" value="2-IMINOBUTANOATE/2-IMINOPROPANOATE DEAMINASE RIDA"/>
    <property type="match status" value="1"/>
</dbReference>
<dbReference type="PROSITE" id="PS01094">
    <property type="entry name" value="UPF0076"/>
    <property type="match status" value="1"/>
</dbReference>
<name>A0A1R4GVC1_9GAMM</name>
<dbReference type="OrthoDB" id="9803101at2"/>
<dbReference type="InterPro" id="IPR019897">
    <property type="entry name" value="RidA_CS"/>
</dbReference>
<comment type="similarity">
    <text evidence="1">Belongs to the RutC family.</text>
</comment>
<dbReference type="PANTHER" id="PTHR11803:SF39">
    <property type="entry name" value="2-IMINOBUTANOATE_2-IMINOPROPANOATE DEAMINASE"/>
    <property type="match status" value="1"/>
</dbReference>
<accession>A0A1R4GVC1</accession>
<evidence type="ECO:0000256" key="2">
    <source>
        <dbReference type="SAM" id="MobiDB-lite"/>
    </source>
</evidence>
<dbReference type="EC" id="3.5.4.-" evidence="4"/>
<organism evidence="4 5">
    <name type="scientific">Psychrobacter piechaudii</name>
    <dbReference type="NCBI Taxonomy" id="1945521"/>
    <lineage>
        <taxon>Bacteria</taxon>
        <taxon>Pseudomonadati</taxon>
        <taxon>Pseudomonadota</taxon>
        <taxon>Gammaproteobacteria</taxon>
        <taxon>Moraxellales</taxon>
        <taxon>Moraxellaceae</taxon>
        <taxon>Psychrobacter</taxon>
    </lineage>
</organism>
<dbReference type="GO" id="GO:0019239">
    <property type="term" value="F:deaminase activity"/>
    <property type="evidence" value="ECO:0007669"/>
    <property type="project" value="TreeGrafter"/>
</dbReference>
<keyword evidence="4" id="KW-0378">Hydrolase</keyword>